<proteinExistence type="predicted"/>
<evidence type="ECO:0000313" key="2">
    <source>
        <dbReference type="Proteomes" id="UP000071859"/>
    </source>
</evidence>
<organism evidence="1 2">
    <name type="scientific">Caballeronia calidae</name>
    <dbReference type="NCBI Taxonomy" id="1777139"/>
    <lineage>
        <taxon>Bacteria</taxon>
        <taxon>Pseudomonadati</taxon>
        <taxon>Pseudomonadota</taxon>
        <taxon>Betaproteobacteria</taxon>
        <taxon>Burkholderiales</taxon>
        <taxon>Burkholderiaceae</taxon>
        <taxon>Caballeronia</taxon>
    </lineage>
</organism>
<evidence type="ECO:0000313" key="1">
    <source>
        <dbReference type="EMBL" id="SAK91491.1"/>
    </source>
</evidence>
<dbReference type="Proteomes" id="UP000071859">
    <property type="component" value="Unassembled WGS sequence"/>
</dbReference>
<reference evidence="1" key="1">
    <citation type="submission" date="2016-01" db="EMBL/GenBank/DDBJ databases">
        <authorList>
            <person name="Peeters C."/>
        </authorList>
    </citation>
    <scope>NUCLEOTIDE SEQUENCE</scope>
    <source>
        <strain evidence="1">LMG 29321</strain>
    </source>
</reference>
<dbReference type="OrthoDB" id="573467at2"/>
<dbReference type="AlphaFoldDB" id="A0A158DAH6"/>
<dbReference type="Pfam" id="PF19570">
    <property type="entry name" value="DUF6088"/>
    <property type="match status" value="1"/>
</dbReference>
<sequence length="136" mass="15219">MTTFDRVSQFLAHSDVVILRIEVAHLGSVAQVGRVLARLVGEEKLIRVSIGVYAKTRVNKFTGALTPAATFEQIAADTFRKLRIEVLPGRAARDYNSGRTTQIPVEPVVCTGRRRIARRIEVGSRVVIYEKRKSRD</sequence>
<accession>A0A158DAH6</accession>
<evidence type="ECO:0008006" key="3">
    <source>
        <dbReference type="Google" id="ProtNLM"/>
    </source>
</evidence>
<dbReference type="RefSeq" id="WP_062608521.1">
    <property type="nucleotide sequence ID" value="NZ_FCOX02000029.1"/>
</dbReference>
<keyword evidence="2" id="KW-1185">Reference proteome</keyword>
<comment type="caution">
    <text evidence="1">The sequence shown here is derived from an EMBL/GenBank/DDBJ whole genome shotgun (WGS) entry which is preliminary data.</text>
</comment>
<dbReference type="InterPro" id="IPR045738">
    <property type="entry name" value="DUF6088"/>
</dbReference>
<protein>
    <recommendedName>
        <fullName evidence="3">S-adenosylhomocysteine hydrolase</fullName>
    </recommendedName>
</protein>
<dbReference type="EMBL" id="FCOX02000029">
    <property type="protein sequence ID" value="SAK91491.1"/>
    <property type="molecule type" value="Genomic_DNA"/>
</dbReference>
<name>A0A158DAH6_9BURK</name>
<gene>
    <name evidence="1" type="ORF">AWB78_04927</name>
</gene>